<feature type="domain" description="Amino acid transporter transmembrane" evidence="7">
    <location>
        <begin position="220"/>
        <end position="610"/>
    </location>
</feature>
<gene>
    <name evidence="8" type="ORF">M0811_04545</name>
</gene>
<evidence type="ECO:0000256" key="5">
    <source>
        <dbReference type="SAM" id="MobiDB-lite"/>
    </source>
</evidence>
<protein>
    <recommendedName>
        <fullName evidence="7">Amino acid transporter transmembrane domain-containing protein</fullName>
    </recommendedName>
</protein>
<evidence type="ECO:0000256" key="3">
    <source>
        <dbReference type="ARBA" id="ARBA00022989"/>
    </source>
</evidence>
<feature type="transmembrane region" description="Helical" evidence="6">
    <location>
        <begin position="54"/>
        <end position="75"/>
    </location>
</feature>
<dbReference type="Pfam" id="PF01490">
    <property type="entry name" value="Aa_trans"/>
    <property type="match status" value="2"/>
</dbReference>
<dbReference type="GO" id="GO:0016020">
    <property type="term" value="C:membrane"/>
    <property type="evidence" value="ECO:0007669"/>
    <property type="project" value="UniProtKB-SubCell"/>
</dbReference>
<feature type="transmembrane region" description="Helical" evidence="6">
    <location>
        <begin position="352"/>
        <end position="371"/>
    </location>
</feature>
<comment type="caution">
    <text evidence="8">The sequence shown here is derived from an EMBL/GenBank/DDBJ whole genome shotgun (WGS) entry which is preliminary data.</text>
</comment>
<dbReference type="AlphaFoldDB" id="A0A9Q0RG42"/>
<feature type="region of interest" description="Disordered" evidence="5">
    <location>
        <begin position="1"/>
        <end position="21"/>
    </location>
</feature>
<feature type="transmembrane region" description="Helical" evidence="6">
    <location>
        <begin position="573"/>
        <end position="594"/>
    </location>
</feature>
<dbReference type="OMA" id="WANCASH"/>
<feature type="compositionally biased region" description="Polar residues" evidence="5">
    <location>
        <begin position="114"/>
        <end position="124"/>
    </location>
</feature>
<feature type="transmembrane region" description="Helical" evidence="6">
    <location>
        <begin position="391"/>
        <end position="414"/>
    </location>
</feature>
<sequence length="645" mass="72734">MDEKQSLLTNPEKKETKTQPKSFSGLTGYAYTINYILGVGVLGIPYAFSQAGVLISSIFLLIVSIFSAFTMMFLIETEARAEGIISFKEKQNLEKEKELTETDSEDDQSDSLENNQQKDQSPHQSNKEDDHKKDSISSDVNLNSQNQNNQNQKSSNSKNSDQNSSLNKTSNGNNSNSNLNENDVGISNISSDHEQIDEKMNDPSIFTIKDRKFEINELSQIFLGKHGKRFWTIAVLCYEYGALWSYAAVFASSLTSLFPLHFLTHGGSCDVDGDFSSGCKHTYQFYMAIYFLIMVPMSCRDLTEQKIVQLALCIFRFFSLFLIILTTIISMYTTKQDSTIGSNPPYIGSKKLFDVHGLGTIFTTAVFAQIVHHSSTIIAEPIKNKYNLRKVYNFAFLSTFSFYTLVGVICAVYFGSKTKSVITLNWIHLKYLTSSPWFYEIIKYFIVMFPVLDVLSAFPLNAITLSNNMYYALFPVQKQEETNQQINTSQAEMMSETEPILVPSSPDQNESNEVKIEIEKEEVPIIEKEEIKIVSITSKMEEKKIKKRKILFRLLASIPPIIGALFVRSLPDIILVNGLFGCFISYIIPALLQYRSIKIANNVFGHHKTPYTSFFSGKISIISSGIFGLIALVGTFVITIINMAK</sequence>
<feature type="compositionally biased region" description="Basic and acidic residues" evidence="5">
    <location>
        <begin position="1"/>
        <end position="18"/>
    </location>
</feature>
<keyword evidence="4 6" id="KW-0472">Membrane</keyword>
<feature type="transmembrane region" description="Helical" evidence="6">
    <location>
        <begin position="230"/>
        <end position="251"/>
    </location>
</feature>
<evidence type="ECO:0000259" key="7">
    <source>
        <dbReference type="Pfam" id="PF01490"/>
    </source>
</evidence>
<feature type="transmembrane region" description="Helical" evidence="6">
    <location>
        <begin position="441"/>
        <end position="460"/>
    </location>
</feature>
<feature type="transmembrane region" description="Helical" evidence="6">
    <location>
        <begin position="550"/>
        <end position="567"/>
    </location>
</feature>
<evidence type="ECO:0000256" key="2">
    <source>
        <dbReference type="ARBA" id="ARBA00022692"/>
    </source>
</evidence>
<organism evidence="8 9">
    <name type="scientific">Anaeramoeba ignava</name>
    <name type="common">Anaerobic marine amoeba</name>
    <dbReference type="NCBI Taxonomy" id="1746090"/>
    <lineage>
        <taxon>Eukaryota</taxon>
        <taxon>Metamonada</taxon>
        <taxon>Anaeramoebidae</taxon>
        <taxon>Anaeramoeba</taxon>
    </lineage>
</organism>
<dbReference type="PANTHER" id="PTHR16189">
    <property type="entry name" value="TRANSMEMBRANE PROTEIN 104-RELATED"/>
    <property type="match status" value="1"/>
</dbReference>
<evidence type="ECO:0000256" key="4">
    <source>
        <dbReference type="ARBA" id="ARBA00023136"/>
    </source>
</evidence>
<feature type="domain" description="Amino acid transporter transmembrane" evidence="7">
    <location>
        <begin position="26"/>
        <end position="87"/>
    </location>
</feature>
<dbReference type="PANTHER" id="PTHR16189:SF2">
    <property type="entry name" value="AMINO ACID TRANSPORTER TRANSMEMBRANE DOMAIN-CONTAINING PROTEIN"/>
    <property type="match status" value="1"/>
</dbReference>
<feature type="transmembrane region" description="Helical" evidence="6">
    <location>
        <begin position="283"/>
        <end position="299"/>
    </location>
</feature>
<feature type="compositionally biased region" description="Acidic residues" evidence="5">
    <location>
        <begin position="101"/>
        <end position="110"/>
    </location>
</feature>
<keyword evidence="2 6" id="KW-0812">Transmembrane</keyword>
<dbReference type="EMBL" id="JAPDFW010000044">
    <property type="protein sequence ID" value="KAJ5078822.1"/>
    <property type="molecule type" value="Genomic_DNA"/>
</dbReference>
<reference evidence="8" key="1">
    <citation type="submission" date="2022-10" db="EMBL/GenBank/DDBJ databases">
        <title>Novel sulphate-reducing endosymbionts in the free-living metamonad Anaeramoeba.</title>
        <authorList>
            <person name="Jerlstrom-Hultqvist J."/>
            <person name="Cepicka I."/>
            <person name="Gallot-Lavallee L."/>
            <person name="Salas-Leiva D."/>
            <person name="Curtis B.A."/>
            <person name="Zahonova K."/>
            <person name="Pipaliya S."/>
            <person name="Dacks J."/>
            <person name="Roger A.J."/>
        </authorList>
    </citation>
    <scope>NUCLEOTIDE SEQUENCE</scope>
    <source>
        <strain evidence="8">BMAN</strain>
    </source>
</reference>
<evidence type="ECO:0000256" key="6">
    <source>
        <dbReference type="SAM" id="Phobius"/>
    </source>
</evidence>
<feature type="transmembrane region" description="Helical" evidence="6">
    <location>
        <begin position="29"/>
        <end position="48"/>
    </location>
</feature>
<evidence type="ECO:0000256" key="1">
    <source>
        <dbReference type="ARBA" id="ARBA00004370"/>
    </source>
</evidence>
<evidence type="ECO:0000313" key="8">
    <source>
        <dbReference type="EMBL" id="KAJ5078822.1"/>
    </source>
</evidence>
<keyword evidence="9" id="KW-1185">Reference proteome</keyword>
<feature type="region of interest" description="Disordered" evidence="5">
    <location>
        <begin position="95"/>
        <end position="186"/>
    </location>
</feature>
<evidence type="ECO:0000313" key="9">
    <source>
        <dbReference type="Proteomes" id="UP001149090"/>
    </source>
</evidence>
<accession>A0A9Q0RG42</accession>
<proteinExistence type="predicted"/>
<feature type="compositionally biased region" description="Basic and acidic residues" evidence="5">
    <location>
        <begin position="125"/>
        <end position="136"/>
    </location>
</feature>
<dbReference type="OrthoDB" id="294541at2759"/>
<dbReference type="Proteomes" id="UP001149090">
    <property type="component" value="Unassembled WGS sequence"/>
</dbReference>
<feature type="transmembrane region" description="Helical" evidence="6">
    <location>
        <begin position="311"/>
        <end position="332"/>
    </location>
</feature>
<feature type="transmembrane region" description="Helical" evidence="6">
    <location>
        <begin position="615"/>
        <end position="641"/>
    </location>
</feature>
<feature type="compositionally biased region" description="Low complexity" evidence="5">
    <location>
        <begin position="137"/>
        <end position="182"/>
    </location>
</feature>
<dbReference type="InterPro" id="IPR013057">
    <property type="entry name" value="AA_transpt_TM"/>
</dbReference>
<keyword evidence="3 6" id="KW-1133">Transmembrane helix</keyword>
<name>A0A9Q0RG42_ANAIG</name>
<comment type="subcellular location">
    <subcellularLocation>
        <location evidence="1">Membrane</location>
    </subcellularLocation>
</comment>